<sequence length="76" mass="9331">MRLVNFFKDLAKYLYKTDDLNYEHILRILQIMLRNMNDKERAQYDYHFFRCLNSIHRQLDITDFTKGGKQDGKKIK</sequence>
<accession>A0A0F8WVI3</accession>
<organism evidence="1">
    <name type="scientific">marine sediment metagenome</name>
    <dbReference type="NCBI Taxonomy" id="412755"/>
    <lineage>
        <taxon>unclassified sequences</taxon>
        <taxon>metagenomes</taxon>
        <taxon>ecological metagenomes</taxon>
    </lineage>
</organism>
<gene>
    <name evidence="1" type="ORF">LCGC14_3105210</name>
</gene>
<dbReference type="AlphaFoldDB" id="A0A0F8WVI3"/>
<comment type="caution">
    <text evidence="1">The sequence shown here is derived from an EMBL/GenBank/DDBJ whole genome shotgun (WGS) entry which is preliminary data.</text>
</comment>
<protein>
    <submittedName>
        <fullName evidence="1">Uncharacterized protein</fullName>
    </submittedName>
</protein>
<proteinExistence type="predicted"/>
<name>A0A0F8WVI3_9ZZZZ</name>
<reference evidence="1" key="1">
    <citation type="journal article" date="2015" name="Nature">
        <title>Complex archaea that bridge the gap between prokaryotes and eukaryotes.</title>
        <authorList>
            <person name="Spang A."/>
            <person name="Saw J.H."/>
            <person name="Jorgensen S.L."/>
            <person name="Zaremba-Niedzwiedzka K."/>
            <person name="Martijn J."/>
            <person name="Lind A.E."/>
            <person name="van Eijk R."/>
            <person name="Schleper C."/>
            <person name="Guy L."/>
            <person name="Ettema T.J."/>
        </authorList>
    </citation>
    <scope>NUCLEOTIDE SEQUENCE</scope>
</reference>
<dbReference type="EMBL" id="LAZR01067026">
    <property type="protein sequence ID" value="KKK52410.1"/>
    <property type="molecule type" value="Genomic_DNA"/>
</dbReference>
<evidence type="ECO:0000313" key="1">
    <source>
        <dbReference type="EMBL" id="KKK52410.1"/>
    </source>
</evidence>